<gene>
    <name evidence="1" type="ORF">FSCOSCO3_A037688</name>
</gene>
<protein>
    <submittedName>
        <fullName evidence="1">Uncharacterized protein</fullName>
    </submittedName>
</protein>
<evidence type="ECO:0000313" key="1">
    <source>
        <dbReference type="EMBL" id="CAK6974269.1"/>
    </source>
</evidence>
<accession>A0AAV1PTW1</accession>
<dbReference type="EMBL" id="CAWUFR010000252">
    <property type="protein sequence ID" value="CAK6974269.1"/>
    <property type="molecule type" value="Genomic_DNA"/>
</dbReference>
<reference evidence="1 2" key="1">
    <citation type="submission" date="2024-01" db="EMBL/GenBank/DDBJ databases">
        <authorList>
            <person name="Alioto T."/>
            <person name="Alioto T."/>
            <person name="Gomez Garrido J."/>
        </authorList>
    </citation>
    <scope>NUCLEOTIDE SEQUENCE [LARGE SCALE GENOMIC DNA]</scope>
</reference>
<comment type="caution">
    <text evidence="1">The sequence shown here is derived from an EMBL/GenBank/DDBJ whole genome shotgun (WGS) entry which is preliminary data.</text>
</comment>
<proteinExistence type="predicted"/>
<sequence>MQKKEEVEEGEGSVDNRFSFAAFVRFNQSSFLAAWKCALPVSDGSFQAAAFRLDRHRVQDASDPCRFLTLTTAFRLVMDIGSRMPVTHDVSSLQRQRFA</sequence>
<dbReference type="Proteomes" id="UP001314229">
    <property type="component" value="Unassembled WGS sequence"/>
</dbReference>
<organism evidence="1 2">
    <name type="scientific">Scomber scombrus</name>
    <name type="common">Atlantic mackerel</name>
    <name type="synonym">Scomber vernalis</name>
    <dbReference type="NCBI Taxonomy" id="13677"/>
    <lineage>
        <taxon>Eukaryota</taxon>
        <taxon>Metazoa</taxon>
        <taxon>Chordata</taxon>
        <taxon>Craniata</taxon>
        <taxon>Vertebrata</taxon>
        <taxon>Euteleostomi</taxon>
        <taxon>Actinopterygii</taxon>
        <taxon>Neopterygii</taxon>
        <taxon>Teleostei</taxon>
        <taxon>Neoteleostei</taxon>
        <taxon>Acanthomorphata</taxon>
        <taxon>Pelagiaria</taxon>
        <taxon>Scombriformes</taxon>
        <taxon>Scombridae</taxon>
        <taxon>Scomber</taxon>
    </lineage>
</organism>
<dbReference type="AlphaFoldDB" id="A0AAV1PTW1"/>
<keyword evidence="2" id="KW-1185">Reference proteome</keyword>
<evidence type="ECO:0000313" key="2">
    <source>
        <dbReference type="Proteomes" id="UP001314229"/>
    </source>
</evidence>
<name>A0AAV1PTW1_SCOSC</name>